<proteinExistence type="predicted"/>
<name>A0ABY6Z7S7_9BACL</name>
<keyword evidence="2" id="KW-1185">Reference proteome</keyword>
<dbReference type="InterPro" id="IPR048166">
    <property type="entry name" value="VVA0879-like"/>
</dbReference>
<dbReference type="Proteomes" id="UP001164803">
    <property type="component" value="Chromosome"/>
</dbReference>
<gene>
    <name evidence="1" type="ORF">NZD86_08925</name>
</gene>
<evidence type="ECO:0000313" key="2">
    <source>
        <dbReference type="Proteomes" id="UP001164803"/>
    </source>
</evidence>
<evidence type="ECO:0000313" key="1">
    <source>
        <dbReference type="EMBL" id="WAH38583.1"/>
    </source>
</evidence>
<organism evidence="1 2">
    <name type="scientific">Alicyclobacillus dauci</name>
    <dbReference type="NCBI Taxonomy" id="1475485"/>
    <lineage>
        <taxon>Bacteria</taxon>
        <taxon>Bacillati</taxon>
        <taxon>Bacillota</taxon>
        <taxon>Bacilli</taxon>
        <taxon>Bacillales</taxon>
        <taxon>Alicyclobacillaceae</taxon>
        <taxon>Alicyclobacillus</taxon>
    </lineage>
</organism>
<reference evidence="1" key="1">
    <citation type="submission" date="2022-08" db="EMBL/GenBank/DDBJ databases">
        <title>Alicyclobacillus dauci DSM2870, complete genome.</title>
        <authorList>
            <person name="Wang Q."/>
            <person name="Cai R."/>
            <person name="Wang Z."/>
        </authorList>
    </citation>
    <scope>NUCLEOTIDE SEQUENCE</scope>
    <source>
        <strain evidence="1">DSM 28700</strain>
    </source>
</reference>
<accession>A0ABY6Z7S7</accession>
<dbReference type="RefSeq" id="WP_268046164.1">
    <property type="nucleotide sequence ID" value="NZ_CP104064.1"/>
</dbReference>
<sequence>MEKQTLEEWRKEATERYGEKGRDWKFKCPRCGNVQCGQDFMDRGMSAEEAANQAYQGCIGRSFKDIGCDWAAYGLFGTMGTGRIVITPEGEEVEVFDFA</sequence>
<dbReference type="NCBIfam" id="NF041591">
    <property type="entry name" value="CxxC_VVA0879"/>
    <property type="match status" value="1"/>
</dbReference>
<protein>
    <submittedName>
        <fullName evidence="1">Uncharacterized protein</fullName>
    </submittedName>
</protein>
<dbReference type="EMBL" id="CP104064">
    <property type="protein sequence ID" value="WAH38583.1"/>
    <property type="molecule type" value="Genomic_DNA"/>
</dbReference>